<dbReference type="PANTHER" id="PTHR42837:SF2">
    <property type="entry name" value="MEMBRANE METALLOPROTEASE ARASP2, CHLOROPLASTIC-RELATED"/>
    <property type="match status" value="1"/>
</dbReference>
<dbReference type="PROSITE" id="PS50106">
    <property type="entry name" value="PDZ"/>
    <property type="match status" value="1"/>
</dbReference>
<feature type="transmembrane region" description="Helical" evidence="10">
    <location>
        <begin position="95"/>
        <end position="116"/>
    </location>
</feature>
<dbReference type="InterPro" id="IPR004387">
    <property type="entry name" value="Pept_M50_Zn"/>
</dbReference>
<dbReference type="InterPro" id="IPR041489">
    <property type="entry name" value="PDZ_6"/>
</dbReference>
<dbReference type="InterPro" id="IPR001478">
    <property type="entry name" value="PDZ"/>
</dbReference>
<feature type="transmembrane region" description="Helical" evidence="10">
    <location>
        <begin position="6"/>
        <end position="26"/>
    </location>
</feature>
<evidence type="ECO:0000256" key="10">
    <source>
        <dbReference type="SAM" id="Phobius"/>
    </source>
</evidence>
<dbReference type="InterPro" id="IPR036034">
    <property type="entry name" value="PDZ_sf"/>
</dbReference>
<sequence>VLTSLVAFVFVLGVLVFVHELGHYLMARRIGVRVLTFSLGFGPKLLTVRRGDTDYCISAIPLGGYVKMAGESPDEASAGQDDEFLSKTKWQRFQVLVMGPTMNIVLAVVVMAIVLYQGAEVPAYEEQAPVVGVVVEASPAETSGILPGDLILSVAGESTPDWETLFLSVMSRAGRELEVVVLRDGQSLVLPVTPSTRTEFEVGDLGVLPQLYPQIRDVVPGEPAAQSGIKSGDVIVAVEGEPATRDTLITRINSNPGQLLKLTVSRDGVEQDITVRPALNGDVGLIGVSLSPYEVRIVEPGPLQAVQLSIEQNYQWSGLIFQTLWGLLTRETSPKQLMGPVGIAQLSGGAAQVGFVALFTLMAMISLNLGILNLLPIPVLDGGHIFILALEGASQRDFSVRVKEKMLLAGFVVLMMLMVTVIYNDLTRITWLEALMPWR</sequence>
<dbReference type="Pfam" id="PF17820">
    <property type="entry name" value="PDZ_6"/>
    <property type="match status" value="2"/>
</dbReference>
<keyword evidence="6" id="KW-0862">Zinc</keyword>
<dbReference type="PANTHER" id="PTHR42837">
    <property type="entry name" value="REGULATOR OF SIGMA-E PROTEASE RSEP"/>
    <property type="match status" value="1"/>
</dbReference>
<feature type="non-terminal residue" evidence="12">
    <location>
        <position position="1"/>
    </location>
</feature>
<dbReference type="AlphaFoldDB" id="A0A381SYC5"/>
<dbReference type="InterPro" id="IPR008915">
    <property type="entry name" value="Peptidase_M50"/>
</dbReference>
<keyword evidence="4 10" id="KW-0812">Transmembrane</keyword>
<dbReference type="GO" id="GO:0004222">
    <property type="term" value="F:metalloendopeptidase activity"/>
    <property type="evidence" value="ECO:0007669"/>
    <property type="project" value="InterPro"/>
</dbReference>
<evidence type="ECO:0000256" key="8">
    <source>
        <dbReference type="ARBA" id="ARBA00023049"/>
    </source>
</evidence>
<dbReference type="Gene3D" id="2.30.42.10">
    <property type="match status" value="2"/>
</dbReference>
<protein>
    <recommendedName>
        <fullName evidence="11">PDZ domain-containing protein</fullName>
    </recommendedName>
</protein>
<dbReference type="NCBIfam" id="TIGR00054">
    <property type="entry name" value="RIP metalloprotease RseP"/>
    <property type="match status" value="1"/>
</dbReference>
<comment type="subcellular location">
    <subcellularLocation>
        <location evidence="2">Membrane</location>
        <topology evidence="2">Multi-pass membrane protein</topology>
    </subcellularLocation>
</comment>
<evidence type="ECO:0000256" key="5">
    <source>
        <dbReference type="ARBA" id="ARBA00022801"/>
    </source>
</evidence>
<feature type="domain" description="PDZ" evidence="11">
    <location>
        <begin position="215"/>
        <end position="268"/>
    </location>
</feature>
<feature type="transmembrane region" description="Helical" evidence="10">
    <location>
        <begin position="353"/>
        <end position="375"/>
    </location>
</feature>
<proteinExistence type="predicted"/>
<evidence type="ECO:0000256" key="2">
    <source>
        <dbReference type="ARBA" id="ARBA00004141"/>
    </source>
</evidence>
<keyword evidence="9 10" id="KW-0472">Membrane</keyword>
<dbReference type="SUPFAM" id="SSF50156">
    <property type="entry name" value="PDZ domain-like"/>
    <property type="match status" value="2"/>
</dbReference>
<reference evidence="12" key="1">
    <citation type="submission" date="2018-05" db="EMBL/GenBank/DDBJ databases">
        <authorList>
            <person name="Lanie J.A."/>
            <person name="Ng W.-L."/>
            <person name="Kazmierczak K.M."/>
            <person name="Andrzejewski T.M."/>
            <person name="Davidsen T.M."/>
            <person name="Wayne K.J."/>
            <person name="Tettelin H."/>
            <person name="Glass J.I."/>
            <person name="Rusch D."/>
            <person name="Podicherti R."/>
            <person name="Tsui H.-C.T."/>
            <person name="Winkler M.E."/>
        </authorList>
    </citation>
    <scope>NUCLEOTIDE SEQUENCE</scope>
</reference>
<feature type="transmembrane region" description="Helical" evidence="10">
    <location>
        <begin position="406"/>
        <end position="423"/>
    </location>
</feature>
<evidence type="ECO:0000256" key="1">
    <source>
        <dbReference type="ARBA" id="ARBA00001947"/>
    </source>
</evidence>
<evidence type="ECO:0000313" key="12">
    <source>
        <dbReference type="EMBL" id="SVA09012.1"/>
    </source>
</evidence>
<evidence type="ECO:0000256" key="7">
    <source>
        <dbReference type="ARBA" id="ARBA00022989"/>
    </source>
</evidence>
<accession>A0A381SYC5</accession>
<evidence type="ECO:0000256" key="6">
    <source>
        <dbReference type="ARBA" id="ARBA00022833"/>
    </source>
</evidence>
<dbReference type="CDD" id="cd23081">
    <property type="entry name" value="cpPDZ_EcRseP-like"/>
    <property type="match status" value="2"/>
</dbReference>
<evidence type="ECO:0000259" key="11">
    <source>
        <dbReference type="PROSITE" id="PS50106"/>
    </source>
</evidence>
<evidence type="ECO:0000256" key="4">
    <source>
        <dbReference type="ARBA" id="ARBA00022692"/>
    </source>
</evidence>
<organism evidence="12">
    <name type="scientific">marine metagenome</name>
    <dbReference type="NCBI Taxonomy" id="408172"/>
    <lineage>
        <taxon>unclassified sequences</taxon>
        <taxon>metagenomes</taxon>
        <taxon>ecological metagenomes</taxon>
    </lineage>
</organism>
<gene>
    <name evidence="12" type="ORF">METZ01_LOCUS61866</name>
</gene>
<dbReference type="CDD" id="cd06163">
    <property type="entry name" value="S2P-M50_PDZ_RseP-like"/>
    <property type="match status" value="1"/>
</dbReference>
<evidence type="ECO:0000256" key="3">
    <source>
        <dbReference type="ARBA" id="ARBA00022670"/>
    </source>
</evidence>
<keyword evidence="7 10" id="KW-1133">Transmembrane helix</keyword>
<comment type="cofactor">
    <cofactor evidence="1">
        <name>Zn(2+)</name>
        <dbReference type="ChEBI" id="CHEBI:29105"/>
    </cofactor>
</comment>
<keyword evidence="3" id="KW-0645">Protease</keyword>
<keyword evidence="8" id="KW-0482">Metalloprotease</keyword>
<keyword evidence="5" id="KW-0378">Hydrolase</keyword>
<dbReference type="Pfam" id="PF02163">
    <property type="entry name" value="Peptidase_M50"/>
    <property type="match status" value="1"/>
</dbReference>
<evidence type="ECO:0000256" key="9">
    <source>
        <dbReference type="ARBA" id="ARBA00023136"/>
    </source>
</evidence>
<dbReference type="EMBL" id="UINC01003758">
    <property type="protein sequence ID" value="SVA09012.1"/>
    <property type="molecule type" value="Genomic_DNA"/>
</dbReference>
<dbReference type="SMART" id="SM00228">
    <property type="entry name" value="PDZ"/>
    <property type="match status" value="2"/>
</dbReference>
<dbReference type="GO" id="GO:0006508">
    <property type="term" value="P:proteolysis"/>
    <property type="evidence" value="ECO:0007669"/>
    <property type="project" value="UniProtKB-KW"/>
</dbReference>
<name>A0A381SYC5_9ZZZZ</name>
<dbReference type="GO" id="GO:0016020">
    <property type="term" value="C:membrane"/>
    <property type="evidence" value="ECO:0007669"/>
    <property type="project" value="UniProtKB-SubCell"/>
</dbReference>